<gene>
    <name evidence="4" type="ORF">FD41_GL000772</name>
</gene>
<protein>
    <recommendedName>
        <fullName evidence="3">HTH cro/C1-type domain-containing protein</fullName>
    </recommendedName>
</protein>
<dbReference type="InterPro" id="IPR010982">
    <property type="entry name" value="Lambda_DNA-bd_dom_sf"/>
</dbReference>
<keyword evidence="5" id="KW-1185">Reference proteome</keyword>
<dbReference type="PATRIC" id="fig|1423743.5.peg.792"/>
<dbReference type="GO" id="GO:0003677">
    <property type="term" value="F:DNA binding"/>
    <property type="evidence" value="ECO:0007669"/>
    <property type="project" value="UniProtKB-KW"/>
</dbReference>
<feature type="transmembrane region" description="Helical" evidence="2">
    <location>
        <begin position="170"/>
        <end position="189"/>
    </location>
</feature>
<proteinExistence type="predicted"/>
<evidence type="ECO:0000256" key="1">
    <source>
        <dbReference type="ARBA" id="ARBA00023125"/>
    </source>
</evidence>
<keyword evidence="2" id="KW-0472">Membrane</keyword>
<name>A0A0R1VIV6_9LACO</name>
<dbReference type="Pfam" id="PF01381">
    <property type="entry name" value="HTH_3"/>
    <property type="match status" value="1"/>
</dbReference>
<reference evidence="4 5" key="1">
    <citation type="journal article" date="2015" name="Genome Announc.">
        <title>Expanding the biotechnology potential of lactobacilli through comparative genomics of 213 strains and associated genera.</title>
        <authorList>
            <person name="Sun Z."/>
            <person name="Harris H.M."/>
            <person name="McCann A."/>
            <person name="Guo C."/>
            <person name="Argimon S."/>
            <person name="Zhang W."/>
            <person name="Yang X."/>
            <person name="Jeffery I.B."/>
            <person name="Cooney J.C."/>
            <person name="Kagawa T.F."/>
            <person name="Liu W."/>
            <person name="Song Y."/>
            <person name="Salvetti E."/>
            <person name="Wrobel A."/>
            <person name="Rasinkangas P."/>
            <person name="Parkhill J."/>
            <person name="Rea M.C."/>
            <person name="O'Sullivan O."/>
            <person name="Ritari J."/>
            <person name="Douillard F.P."/>
            <person name="Paul Ross R."/>
            <person name="Yang R."/>
            <person name="Briner A.E."/>
            <person name="Felis G.E."/>
            <person name="de Vos W.M."/>
            <person name="Barrangou R."/>
            <person name="Klaenhammer T.R."/>
            <person name="Caufield P.W."/>
            <person name="Cui Y."/>
            <person name="Zhang H."/>
            <person name="O'Toole P.W."/>
        </authorList>
    </citation>
    <scope>NUCLEOTIDE SEQUENCE [LARGE SCALE GENOMIC DNA]</scope>
    <source>
        <strain evidence="4 5">DSM 18382</strain>
    </source>
</reference>
<dbReference type="EMBL" id="AZFY01000112">
    <property type="protein sequence ID" value="KRM05135.1"/>
    <property type="molecule type" value="Genomic_DNA"/>
</dbReference>
<feature type="transmembrane region" description="Helical" evidence="2">
    <location>
        <begin position="140"/>
        <end position="158"/>
    </location>
</feature>
<dbReference type="Gene3D" id="1.10.260.40">
    <property type="entry name" value="lambda repressor-like DNA-binding domains"/>
    <property type="match status" value="1"/>
</dbReference>
<feature type="transmembrane region" description="Helical" evidence="2">
    <location>
        <begin position="112"/>
        <end position="134"/>
    </location>
</feature>
<evidence type="ECO:0000256" key="2">
    <source>
        <dbReference type="SAM" id="Phobius"/>
    </source>
</evidence>
<comment type="caution">
    <text evidence="4">The sequence shown here is derived from an EMBL/GenBank/DDBJ whole genome shotgun (WGS) entry which is preliminary data.</text>
</comment>
<dbReference type="AlphaFoldDB" id="A0A0R1VIV6"/>
<dbReference type="PROSITE" id="PS50943">
    <property type="entry name" value="HTH_CROC1"/>
    <property type="match status" value="1"/>
</dbReference>
<feature type="domain" description="HTH cro/C1-type" evidence="3">
    <location>
        <begin position="35"/>
        <end position="89"/>
    </location>
</feature>
<dbReference type="PANTHER" id="PTHR46558:SF15">
    <property type="entry name" value="HELIX-TURN-HELIX DOMAIN PROTEIN"/>
    <property type="match status" value="1"/>
</dbReference>
<keyword evidence="2" id="KW-1133">Transmembrane helix</keyword>
<keyword evidence="2" id="KW-0812">Transmembrane</keyword>
<evidence type="ECO:0000313" key="4">
    <source>
        <dbReference type="EMBL" id="KRM05135.1"/>
    </source>
</evidence>
<evidence type="ECO:0000259" key="3">
    <source>
        <dbReference type="PROSITE" id="PS50943"/>
    </source>
</evidence>
<dbReference type="CDD" id="cd00093">
    <property type="entry name" value="HTH_XRE"/>
    <property type="match status" value="1"/>
</dbReference>
<keyword evidence="1" id="KW-0238">DNA-binding</keyword>
<dbReference type="SUPFAM" id="SSF47413">
    <property type="entry name" value="lambda repressor-like DNA-binding domains"/>
    <property type="match status" value="1"/>
</dbReference>
<dbReference type="Proteomes" id="UP000051966">
    <property type="component" value="Unassembled WGS sequence"/>
</dbReference>
<dbReference type="SMART" id="SM00530">
    <property type="entry name" value="HTH_XRE"/>
    <property type="match status" value="1"/>
</dbReference>
<sequence>MVLALANEIKYTDIKSCSEFKFIGRYIILKIGKVLQLQREKHHWSQAELAEKLNISRQSVSKWEQEVALPSFANVVAISDLFKISLDDLIRGDDELMDKLSRNDKMRPVTKIVLWAMALAVGIYILLQVFQVSASDAGNWIEVPLFFAFVGFLFTINWRQLNRAFSKPAIILGIIVLTLVLIPEIYGFVHGIANGMWEAYQGFKDSYYGN</sequence>
<accession>A0A0R1VIV6</accession>
<dbReference type="InterPro" id="IPR001387">
    <property type="entry name" value="Cro/C1-type_HTH"/>
</dbReference>
<organism evidence="4 5">
    <name type="scientific">Lentilactobacillus farraginis DSM 18382 = JCM 14108</name>
    <dbReference type="NCBI Taxonomy" id="1423743"/>
    <lineage>
        <taxon>Bacteria</taxon>
        <taxon>Bacillati</taxon>
        <taxon>Bacillota</taxon>
        <taxon>Bacilli</taxon>
        <taxon>Lactobacillales</taxon>
        <taxon>Lactobacillaceae</taxon>
        <taxon>Lentilactobacillus</taxon>
    </lineage>
</organism>
<dbReference type="PANTHER" id="PTHR46558">
    <property type="entry name" value="TRACRIPTIONAL REGULATORY PROTEIN-RELATED-RELATED"/>
    <property type="match status" value="1"/>
</dbReference>
<evidence type="ECO:0000313" key="5">
    <source>
        <dbReference type="Proteomes" id="UP000051966"/>
    </source>
</evidence>